<dbReference type="AlphaFoldDB" id="A0AAD9EQX0"/>
<dbReference type="PANTHER" id="PTHR47501">
    <property type="entry name" value="TRANSPOSASE-RELATED"/>
    <property type="match status" value="1"/>
</dbReference>
<dbReference type="Proteomes" id="UP001228049">
    <property type="component" value="Unassembled WGS sequence"/>
</dbReference>
<keyword evidence="4" id="KW-1185">Reference proteome</keyword>
<accession>A0AAD9EQX0</accession>
<protein>
    <submittedName>
        <fullName evidence="3">Zinc finger BED domain containing protein 4</fullName>
    </submittedName>
</protein>
<dbReference type="InterPro" id="IPR012337">
    <property type="entry name" value="RNaseH-like_sf"/>
</dbReference>
<dbReference type="InterPro" id="IPR008906">
    <property type="entry name" value="HATC_C_dom"/>
</dbReference>
<evidence type="ECO:0000313" key="4">
    <source>
        <dbReference type="Proteomes" id="UP001228049"/>
    </source>
</evidence>
<evidence type="ECO:0000313" key="3">
    <source>
        <dbReference type="EMBL" id="KAK1878133.1"/>
    </source>
</evidence>
<evidence type="ECO:0000256" key="1">
    <source>
        <dbReference type="SAM" id="MobiDB-lite"/>
    </source>
</evidence>
<name>A0AAD9EQX0_DISEL</name>
<feature type="region of interest" description="Disordered" evidence="1">
    <location>
        <begin position="252"/>
        <end position="284"/>
    </location>
</feature>
<gene>
    <name evidence="3" type="ORF">KUDE01_003441</name>
</gene>
<evidence type="ECO:0000259" key="2">
    <source>
        <dbReference type="Pfam" id="PF05699"/>
    </source>
</evidence>
<feature type="domain" description="HAT C-terminal dimerisation" evidence="2">
    <location>
        <begin position="302"/>
        <end position="355"/>
    </location>
</feature>
<dbReference type="EMBL" id="JASDAP010000027">
    <property type="protein sequence ID" value="KAK1878133.1"/>
    <property type="molecule type" value="Genomic_DNA"/>
</dbReference>
<organism evidence="3 4">
    <name type="scientific">Dissostichus eleginoides</name>
    <name type="common">Patagonian toothfish</name>
    <name type="synonym">Dissostichus amissus</name>
    <dbReference type="NCBI Taxonomy" id="100907"/>
    <lineage>
        <taxon>Eukaryota</taxon>
        <taxon>Metazoa</taxon>
        <taxon>Chordata</taxon>
        <taxon>Craniata</taxon>
        <taxon>Vertebrata</taxon>
        <taxon>Euteleostomi</taxon>
        <taxon>Actinopterygii</taxon>
        <taxon>Neopterygii</taxon>
        <taxon>Teleostei</taxon>
        <taxon>Neoteleostei</taxon>
        <taxon>Acanthomorphata</taxon>
        <taxon>Eupercaria</taxon>
        <taxon>Perciformes</taxon>
        <taxon>Notothenioidei</taxon>
        <taxon>Nototheniidae</taxon>
        <taxon>Dissostichus</taxon>
    </lineage>
</organism>
<sequence length="364" mass="40741">MFNIERKVQATVTDNGSNFVKAFREFGPREEVEEGDQDGNEDAGFEDVTRAVIQGATRKLFYSAMAKCSSIWNKAHRSPLAAEAVEEIGKMKLIIPCVTRWNSEYNAVQKIVSLTDAQLAEVCERLAVPKLLANELAFLNEYAEVLKPLACALDLLQGETKCFLGLVIPALQTLKKRLSDKKPHVRFFSEVIETVINEIDSRFRKSFSSREAKLATASSPQFRLWWLPEEEKEDVRRMLVAEALNMEPAVNKTAAAPASSDSGEEDFFSYGPGANRETSTGPPEEVRKYLEGTNKKLGALEDFPTVKQVFIKYNTTLPSSAAVERLFSLGGNLFTPQRNLMTDEHFEQVLLLRYNSKIATVAVE</sequence>
<dbReference type="GO" id="GO:0046983">
    <property type="term" value="F:protein dimerization activity"/>
    <property type="evidence" value="ECO:0007669"/>
    <property type="project" value="InterPro"/>
</dbReference>
<dbReference type="PANTHER" id="PTHR47501:SF6">
    <property type="match status" value="1"/>
</dbReference>
<dbReference type="Pfam" id="PF05699">
    <property type="entry name" value="Dimer_Tnp_hAT"/>
    <property type="match status" value="1"/>
</dbReference>
<dbReference type="SUPFAM" id="SSF53098">
    <property type="entry name" value="Ribonuclease H-like"/>
    <property type="match status" value="1"/>
</dbReference>
<reference evidence="3" key="1">
    <citation type="submission" date="2023-04" db="EMBL/GenBank/DDBJ databases">
        <title>Chromosome-level genome of Chaenocephalus aceratus.</title>
        <authorList>
            <person name="Park H."/>
        </authorList>
    </citation>
    <scope>NUCLEOTIDE SEQUENCE</scope>
    <source>
        <strain evidence="3">DE</strain>
        <tissue evidence="3">Muscle</tissue>
    </source>
</reference>
<comment type="caution">
    <text evidence="3">The sequence shown here is derived from an EMBL/GenBank/DDBJ whole genome shotgun (WGS) entry which is preliminary data.</text>
</comment>
<proteinExistence type="predicted"/>